<keyword evidence="2" id="KW-1185">Reference proteome</keyword>
<name>A0A8J8NGV3_HALGN</name>
<accession>A0A8J8NGV3</accession>
<dbReference type="PANTHER" id="PTHR13166">
    <property type="entry name" value="PROTEIN C6ORF149"/>
    <property type="match status" value="1"/>
</dbReference>
<dbReference type="EMBL" id="RRYP01016395">
    <property type="protein sequence ID" value="TNV75127.1"/>
    <property type="molecule type" value="Genomic_DNA"/>
</dbReference>
<dbReference type="GO" id="GO:0016226">
    <property type="term" value="P:iron-sulfur cluster assembly"/>
    <property type="evidence" value="ECO:0007669"/>
    <property type="project" value="TreeGrafter"/>
</dbReference>
<comment type="caution">
    <text evidence="1">The sequence shown here is derived from an EMBL/GenBank/DDBJ whole genome shotgun (WGS) entry which is preliminary data.</text>
</comment>
<dbReference type="OrthoDB" id="275715at2759"/>
<dbReference type="InterPro" id="IPR056326">
    <property type="entry name" value="ISD11"/>
</dbReference>
<dbReference type="Pfam" id="PF23511">
    <property type="entry name" value="Microp_apicomplexa_7"/>
    <property type="match status" value="1"/>
</dbReference>
<dbReference type="AlphaFoldDB" id="A0A8J8NGV3"/>
<proteinExistence type="predicted"/>
<dbReference type="GO" id="GO:0005739">
    <property type="term" value="C:mitochondrion"/>
    <property type="evidence" value="ECO:0007669"/>
    <property type="project" value="TreeGrafter"/>
</dbReference>
<evidence type="ECO:0000313" key="2">
    <source>
        <dbReference type="Proteomes" id="UP000785679"/>
    </source>
</evidence>
<gene>
    <name evidence="1" type="ORF">FGO68_gene11190</name>
</gene>
<evidence type="ECO:0000313" key="1">
    <source>
        <dbReference type="EMBL" id="TNV75127.1"/>
    </source>
</evidence>
<dbReference type="Proteomes" id="UP000785679">
    <property type="component" value="Unassembled WGS sequence"/>
</dbReference>
<dbReference type="GO" id="GO:1990221">
    <property type="term" value="C:L-cysteine desulfurase complex"/>
    <property type="evidence" value="ECO:0007669"/>
    <property type="project" value="TreeGrafter"/>
</dbReference>
<organism evidence="1 2">
    <name type="scientific">Halteria grandinella</name>
    <dbReference type="NCBI Taxonomy" id="5974"/>
    <lineage>
        <taxon>Eukaryota</taxon>
        <taxon>Sar</taxon>
        <taxon>Alveolata</taxon>
        <taxon>Ciliophora</taxon>
        <taxon>Intramacronucleata</taxon>
        <taxon>Spirotrichea</taxon>
        <taxon>Stichotrichia</taxon>
        <taxon>Sporadotrichida</taxon>
        <taxon>Halteriidae</taxon>
        <taxon>Halteria</taxon>
    </lineage>
</organism>
<dbReference type="PANTHER" id="PTHR13166:SF7">
    <property type="entry name" value="LYR MOTIF-CONTAINING PROTEIN 4"/>
    <property type="match status" value="1"/>
</dbReference>
<protein>
    <submittedName>
        <fullName evidence="1">Uncharacterized protein</fullName>
    </submittedName>
</protein>
<dbReference type="InterPro" id="IPR051522">
    <property type="entry name" value="ISC_assembly_LYR"/>
</dbReference>
<sequence length="95" mass="11181">MSGKQALVRQLFKEMLETSSHIKDYNFRHYFTRRASQDLKTFEAAAISDEQTLDAHVSQTQARLEQLRRIQVVQNMYYRQPSIIEMQNQGGTDQK</sequence>
<reference evidence="1" key="1">
    <citation type="submission" date="2019-06" db="EMBL/GenBank/DDBJ databases">
        <authorList>
            <person name="Zheng W."/>
        </authorList>
    </citation>
    <scope>NUCLEOTIDE SEQUENCE</scope>
    <source>
        <strain evidence="1">QDHG01</strain>
    </source>
</reference>